<evidence type="ECO:0000313" key="6">
    <source>
        <dbReference type="Proteomes" id="UP000774617"/>
    </source>
</evidence>
<evidence type="ECO:0000256" key="1">
    <source>
        <dbReference type="ARBA" id="ARBA00008509"/>
    </source>
</evidence>
<dbReference type="PANTHER" id="PTHR45862">
    <property type="entry name" value="PROTEIN SGT1 HOMOLOG"/>
    <property type="match status" value="1"/>
</dbReference>
<dbReference type="SUPFAM" id="SSF49764">
    <property type="entry name" value="HSP20-like chaperones"/>
    <property type="match status" value="1"/>
</dbReference>
<dbReference type="Pfam" id="PF04969">
    <property type="entry name" value="CS"/>
    <property type="match status" value="1"/>
</dbReference>
<feature type="region of interest" description="Disordered" evidence="2">
    <location>
        <begin position="283"/>
        <end position="388"/>
    </location>
</feature>
<dbReference type="Proteomes" id="UP000774617">
    <property type="component" value="Unassembled WGS sequence"/>
</dbReference>
<gene>
    <name evidence="5" type="ORF">B0J12DRAFT_690287</name>
</gene>
<comment type="caution">
    <text evidence="5">The sequence shown here is derived from an EMBL/GenBank/DDBJ whole genome shotgun (WGS) entry which is preliminary data.</text>
</comment>
<evidence type="ECO:0000313" key="5">
    <source>
        <dbReference type="EMBL" id="KAH7012347.1"/>
    </source>
</evidence>
<dbReference type="PROSITE" id="PS51048">
    <property type="entry name" value="SGS"/>
    <property type="match status" value="1"/>
</dbReference>
<proteinExistence type="inferred from homology"/>
<dbReference type="InterPro" id="IPR007052">
    <property type="entry name" value="CS_dom"/>
</dbReference>
<accession>A0ABQ8FQH2</accession>
<feature type="domain" description="SGS" evidence="3">
    <location>
        <begin position="290"/>
        <end position="388"/>
    </location>
</feature>
<dbReference type="InterPro" id="IPR007699">
    <property type="entry name" value="SGS_dom"/>
</dbReference>
<feature type="compositionally biased region" description="Polar residues" evidence="2">
    <location>
        <begin position="353"/>
        <end position="367"/>
    </location>
</feature>
<sequence length="388" mass="42270">MDQAARAQEALKAGQYDAAVAAYTEALARNPTAVSYYIGRSTAHQRSSPPDLEAALKDAEIAVNLATRRAKRELIAEAQQRRAVALFALGQYANAGYVFELVKKYNEKEKTLPMWEMKIQTKLKNLPEDDAARKVTAVEVPDTEPEAAPTQAASTASKSEQKAPAKPAAPQPTPADKVRHDWYASNDNVCITILAKGVPQDKVSVDFEQRSLSVSFPTANSTTYELTLDPLFDSIIPDESTYKVTPSKVEITLKKATPGVKWPMLESKDESLLQAAANAAAAKQNASAPSYPTSSRSGPKDWDKLASELTKPKDASGDDFDDDDEGGDPANAFFRKLYKNADPDTRRAMMKSYQESNGTALSTNWSEVSKGKVETSPPEGMEAKKWDA</sequence>
<protein>
    <recommendedName>
        <fullName evidence="7">SGS-domain-containing protein</fullName>
    </recommendedName>
</protein>
<feature type="domain" description="CS" evidence="4">
    <location>
        <begin position="175"/>
        <end position="266"/>
    </location>
</feature>
<feature type="compositionally biased region" description="Basic and acidic residues" evidence="2">
    <location>
        <begin position="298"/>
        <end position="316"/>
    </location>
</feature>
<organism evidence="5 6">
    <name type="scientific">Macrophomina phaseolina</name>
    <dbReference type="NCBI Taxonomy" id="35725"/>
    <lineage>
        <taxon>Eukaryota</taxon>
        <taxon>Fungi</taxon>
        <taxon>Dikarya</taxon>
        <taxon>Ascomycota</taxon>
        <taxon>Pezizomycotina</taxon>
        <taxon>Dothideomycetes</taxon>
        <taxon>Dothideomycetes incertae sedis</taxon>
        <taxon>Botryosphaeriales</taxon>
        <taxon>Botryosphaeriaceae</taxon>
        <taxon>Macrophomina</taxon>
    </lineage>
</organism>
<evidence type="ECO:0008006" key="7">
    <source>
        <dbReference type="Google" id="ProtNLM"/>
    </source>
</evidence>
<name>A0ABQ8FQH2_9PEZI</name>
<dbReference type="Gene3D" id="2.60.40.790">
    <property type="match status" value="1"/>
</dbReference>
<reference evidence="5 6" key="1">
    <citation type="journal article" date="2021" name="Nat. Commun.">
        <title>Genetic determinants of endophytism in the Arabidopsis root mycobiome.</title>
        <authorList>
            <person name="Mesny F."/>
            <person name="Miyauchi S."/>
            <person name="Thiergart T."/>
            <person name="Pickel B."/>
            <person name="Atanasova L."/>
            <person name="Karlsson M."/>
            <person name="Huettel B."/>
            <person name="Barry K.W."/>
            <person name="Haridas S."/>
            <person name="Chen C."/>
            <person name="Bauer D."/>
            <person name="Andreopoulos W."/>
            <person name="Pangilinan J."/>
            <person name="LaButti K."/>
            <person name="Riley R."/>
            <person name="Lipzen A."/>
            <person name="Clum A."/>
            <person name="Drula E."/>
            <person name="Henrissat B."/>
            <person name="Kohler A."/>
            <person name="Grigoriev I.V."/>
            <person name="Martin F.M."/>
            <person name="Hacquard S."/>
        </authorList>
    </citation>
    <scope>NUCLEOTIDE SEQUENCE [LARGE SCALE GENOMIC DNA]</scope>
    <source>
        <strain evidence="5 6">MPI-SDFR-AT-0080</strain>
    </source>
</reference>
<dbReference type="CDD" id="cd06466">
    <property type="entry name" value="p23_CS_SGT1_like"/>
    <property type="match status" value="1"/>
</dbReference>
<dbReference type="EMBL" id="JAGTJR010000089">
    <property type="protein sequence ID" value="KAH7012347.1"/>
    <property type="molecule type" value="Genomic_DNA"/>
</dbReference>
<dbReference type="InterPro" id="IPR044563">
    <property type="entry name" value="Sgt1-like"/>
</dbReference>
<evidence type="ECO:0000259" key="4">
    <source>
        <dbReference type="PROSITE" id="PS51203"/>
    </source>
</evidence>
<keyword evidence="6" id="KW-1185">Reference proteome</keyword>
<dbReference type="InterPro" id="IPR011990">
    <property type="entry name" value="TPR-like_helical_dom_sf"/>
</dbReference>
<evidence type="ECO:0000256" key="2">
    <source>
        <dbReference type="SAM" id="MobiDB-lite"/>
    </source>
</evidence>
<dbReference type="Gene3D" id="1.25.40.10">
    <property type="entry name" value="Tetratricopeptide repeat domain"/>
    <property type="match status" value="1"/>
</dbReference>
<comment type="similarity">
    <text evidence="1">Belongs to the SGT1 family.</text>
</comment>
<dbReference type="SUPFAM" id="SSF48452">
    <property type="entry name" value="TPR-like"/>
    <property type="match status" value="1"/>
</dbReference>
<evidence type="ECO:0000259" key="3">
    <source>
        <dbReference type="PROSITE" id="PS51048"/>
    </source>
</evidence>
<feature type="region of interest" description="Disordered" evidence="2">
    <location>
        <begin position="138"/>
        <end position="179"/>
    </location>
</feature>
<dbReference type="InterPro" id="IPR008978">
    <property type="entry name" value="HSP20-like_chaperone"/>
</dbReference>
<dbReference type="Pfam" id="PF05002">
    <property type="entry name" value="SGS"/>
    <property type="match status" value="1"/>
</dbReference>
<feature type="compositionally biased region" description="Acidic residues" evidence="2">
    <location>
        <begin position="317"/>
        <end position="327"/>
    </location>
</feature>
<dbReference type="PROSITE" id="PS51203">
    <property type="entry name" value="CS"/>
    <property type="match status" value="1"/>
</dbReference>